<organism evidence="1 2">
    <name type="scientific">Artomyces pyxidatus</name>
    <dbReference type="NCBI Taxonomy" id="48021"/>
    <lineage>
        <taxon>Eukaryota</taxon>
        <taxon>Fungi</taxon>
        <taxon>Dikarya</taxon>
        <taxon>Basidiomycota</taxon>
        <taxon>Agaricomycotina</taxon>
        <taxon>Agaricomycetes</taxon>
        <taxon>Russulales</taxon>
        <taxon>Auriscalpiaceae</taxon>
        <taxon>Artomyces</taxon>
    </lineage>
</organism>
<gene>
    <name evidence="1" type="ORF">BV25DRAFT_1820623</name>
</gene>
<protein>
    <submittedName>
        <fullName evidence="1">Uncharacterized protein</fullName>
    </submittedName>
</protein>
<accession>A0ACB8TDV6</accession>
<dbReference type="Proteomes" id="UP000814140">
    <property type="component" value="Unassembled WGS sequence"/>
</dbReference>
<name>A0ACB8TDV6_9AGAM</name>
<reference evidence="1" key="2">
    <citation type="journal article" date="2022" name="New Phytol.">
        <title>Evolutionary transition to the ectomycorrhizal habit in the genomes of a hyperdiverse lineage of mushroom-forming fungi.</title>
        <authorList>
            <person name="Looney B."/>
            <person name="Miyauchi S."/>
            <person name="Morin E."/>
            <person name="Drula E."/>
            <person name="Courty P.E."/>
            <person name="Kohler A."/>
            <person name="Kuo A."/>
            <person name="LaButti K."/>
            <person name="Pangilinan J."/>
            <person name="Lipzen A."/>
            <person name="Riley R."/>
            <person name="Andreopoulos W."/>
            <person name="He G."/>
            <person name="Johnson J."/>
            <person name="Nolan M."/>
            <person name="Tritt A."/>
            <person name="Barry K.W."/>
            <person name="Grigoriev I.V."/>
            <person name="Nagy L.G."/>
            <person name="Hibbett D."/>
            <person name="Henrissat B."/>
            <person name="Matheny P.B."/>
            <person name="Labbe J."/>
            <person name="Martin F.M."/>
        </authorList>
    </citation>
    <scope>NUCLEOTIDE SEQUENCE</scope>
    <source>
        <strain evidence="1">HHB10654</strain>
    </source>
</reference>
<sequence length="100" mass="10911">MRVIDPRLTIYIYCIASSGCSQEQPKKKHLLAALTEGSIHLLSSLTLDRIDIVFRDGCTIGCVSGARQHRTAPTITSGVPRTSFPRSLSTVRPEVVASTR</sequence>
<dbReference type="EMBL" id="MU277192">
    <property type="protein sequence ID" value="KAI0066607.1"/>
    <property type="molecule type" value="Genomic_DNA"/>
</dbReference>
<proteinExistence type="predicted"/>
<keyword evidence="2" id="KW-1185">Reference proteome</keyword>
<reference evidence="1" key="1">
    <citation type="submission" date="2021-03" db="EMBL/GenBank/DDBJ databases">
        <authorList>
            <consortium name="DOE Joint Genome Institute"/>
            <person name="Ahrendt S."/>
            <person name="Looney B.P."/>
            <person name="Miyauchi S."/>
            <person name="Morin E."/>
            <person name="Drula E."/>
            <person name="Courty P.E."/>
            <person name="Chicoki N."/>
            <person name="Fauchery L."/>
            <person name="Kohler A."/>
            <person name="Kuo A."/>
            <person name="Labutti K."/>
            <person name="Pangilinan J."/>
            <person name="Lipzen A."/>
            <person name="Riley R."/>
            <person name="Andreopoulos W."/>
            <person name="He G."/>
            <person name="Johnson J."/>
            <person name="Barry K.W."/>
            <person name="Grigoriev I.V."/>
            <person name="Nagy L."/>
            <person name="Hibbett D."/>
            <person name="Henrissat B."/>
            <person name="Matheny P.B."/>
            <person name="Labbe J."/>
            <person name="Martin F."/>
        </authorList>
    </citation>
    <scope>NUCLEOTIDE SEQUENCE</scope>
    <source>
        <strain evidence="1">HHB10654</strain>
    </source>
</reference>
<comment type="caution">
    <text evidence="1">The sequence shown here is derived from an EMBL/GenBank/DDBJ whole genome shotgun (WGS) entry which is preliminary data.</text>
</comment>
<evidence type="ECO:0000313" key="2">
    <source>
        <dbReference type="Proteomes" id="UP000814140"/>
    </source>
</evidence>
<evidence type="ECO:0000313" key="1">
    <source>
        <dbReference type="EMBL" id="KAI0066607.1"/>
    </source>
</evidence>